<sequence length="435" mass="47564">LTQINHFNQSYPGPRSPNSSPVPDEVVPIPLSDSKVLTGTHICNGCELYANQYEQPRDEEMDLTPDQATLRREKSRVAAKLRRQKENQALVKLRLALPIQSSKLPPTAGKDGSQSNDANASTVFNDSYNHQRQKHQEHAHSRVLTECALSCVPNYRAANSISRQHHLAAPEFEKAVTVRLAGNALCLYDWLYTSPSQTAQLIHSQITKARTPDATQQSSEFSNSSGRARSQHEASPNSFSSDAGTNTTGPVDSAAIASCDPLSPNFRSRSRSRKLSNTPKRLSKTSLQLIPPPAFYAELWARSDTDTSSFATLTTLLPPGPNVAQLLGHLLLDEAESVAPDSTGSSDGGEQSQTGQLPATTPVRQSFNESSELVSLPIYLHIYIYIYIYTLGPRFFLSSKRINVAPSLNKVCYVRAVLNILVVVHAMGTIKSVDG</sequence>
<feature type="compositionally biased region" description="Polar residues" evidence="1">
    <location>
        <begin position="208"/>
        <end position="250"/>
    </location>
</feature>
<evidence type="ECO:0000256" key="1">
    <source>
        <dbReference type="SAM" id="MobiDB-lite"/>
    </source>
</evidence>
<feature type="region of interest" description="Disordered" evidence="1">
    <location>
        <begin position="208"/>
        <end position="284"/>
    </location>
</feature>
<keyword evidence="2" id="KW-0472">Membrane</keyword>
<feature type="compositionally biased region" description="Polar residues" evidence="1">
    <location>
        <begin position="112"/>
        <end position="122"/>
    </location>
</feature>
<organism evidence="3">
    <name type="scientific">Echinostoma caproni</name>
    <dbReference type="NCBI Taxonomy" id="27848"/>
    <lineage>
        <taxon>Eukaryota</taxon>
        <taxon>Metazoa</taxon>
        <taxon>Spiralia</taxon>
        <taxon>Lophotrochozoa</taxon>
        <taxon>Platyhelminthes</taxon>
        <taxon>Trematoda</taxon>
        <taxon>Digenea</taxon>
        <taxon>Plagiorchiida</taxon>
        <taxon>Echinostomata</taxon>
        <taxon>Echinostomatoidea</taxon>
        <taxon>Echinostomatidae</taxon>
        <taxon>Echinostoma</taxon>
    </lineage>
</organism>
<proteinExistence type="predicted"/>
<dbReference type="WBParaSite" id="ECPE_0001039101-mRNA-1">
    <property type="protein sequence ID" value="ECPE_0001039101-mRNA-1"/>
    <property type="gene ID" value="ECPE_0001039101"/>
</dbReference>
<evidence type="ECO:0000256" key="2">
    <source>
        <dbReference type="SAM" id="Phobius"/>
    </source>
</evidence>
<dbReference type="AlphaFoldDB" id="A0A183ATS4"/>
<protein>
    <submittedName>
        <fullName evidence="3">BZIP domain-containing protein</fullName>
    </submittedName>
</protein>
<feature type="transmembrane region" description="Helical" evidence="2">
    <location>
        <begin position="373"/>
        <end position="391"/>
    </location>
</feature>
<feature type="region of interest" description="Disordered" evidence="1">
    <location>
        <begin position="338"/>
        <end position="364"/>
    </location>
</feature>
<feature type="compositionally biased region" description="Polar residues" evidence="1">
    <location>
        <begin position="275"/>
        <end position="284"/>
    </location>
</feature>
<feature type="region of interest" description="Disordered" evidence="1">
    <location>
        <begin position="102"/>
        <end position="122"/>
    </location>
</feature>
<keyword evidence="2" id="KW-1133">Transmembrane helix</keyword>
<evidence type="ECO:0000313" key="3">
    <source>
        <dbReference type="WBParaSite" id="ECPE_0001039101-mRNA-1"/>
    </source>
</evidence>
<name>A0A183ATS4_9TREM</name>
<feature type="region of interest" description="Disordered" evidence="1">
    <location>
        <begin position="1"/>
        <end position="24"/>
    </location>
</feature>
<reference evidence="3" key="1">
    <citation type="submission" date="2016-06" db="UniProtKB">
        <authorList>
            <consortium name="WormBaseParasite"/>
        </authorList>
    </citation>
    <scope>IDENTIFICATION</scope>
</reference>
<keyword evidence="2" id="KW-0812">Transmembrane</keyword>
<feature type="transmembrane region" description="Helical" evidence="2">
    <location>
        <begin position="412"/>
        <end position="430"/>
    </location>
</feature>
<feature type="compositionally biased region" description="Polar residues" evidence="1">
    <location>
        <begin position="340"/>
        <end position="364"/>
    </location>
</feature>
<feature type="compositionally biased region" description="Polar residues" evidence="1">
    <location>
        <begin position="1"/>
        <end position="21"/>
    </location>
</feature>
<accession>A0A183ATS4</accession>